<evidence type="ECO:0000313" key="3">
    <source>
        <dbReference type="EMBL" id="KAK4178899.1"/>
    </source>
</evidence>
<sequence>MLAPRLFLFLLIISCVDYYFLCCYPLHIIVIRCHNHVHLDNRSRATRYLLGSVTTTAVNHLLIAHLRAIYYLCLSASTGKMNACPCANYYNRPNPNRCTNYVSKFGERCKLCVTVKDGQSMTRGLLPEDELWMTATPGYNDHQNSSQGSKGGDKKSGGYISSWLRK</sequence>
<organism evidence="3 4">
    <name type="scientific">Triangularia setosa</name>
    <dbReference type="NCBI Taxonomy" id="2587417"/>
    <lineage>
        <taxon>Eukaryota</taxon>
        <taxon>Fungi</taxon>
        <taxon>Dikarya</taxon>
        <taxon>Ascomycota</taxon>
        <taxon>Pezizomycotina</taxon>
        <taxon>Sordariomycetes</taxon>
        <taxon>Sordariomycetidae</taxon>
        <taxon>Sordariales</taxon>
        <taxon>Podosporaceae</taxon>
        <taxon>Triangularia</taxon>
    </lineage>
</organism>
<keyword evidence="2" id="KW-1133">Transmembrane helix</keyword>
<feature type="transmembrane region" description="Helical" evidence="2">
    <location>
        <begin position="48"/>
        <end position="72"/>
    </location>
</feature>
<reference evidence="3" key="2">
    <citation type="submission" date="2023-05" db="EMBL/GenBank/DDBJ databases">
        <authorList>
            <consortium name="Lawrence Berkeley National Laboratory"/>
            <person name="Steindorff A."/>
            <person name="Hensen N."/>
            <person name="Bonometti L."/>
            <person name="Westerberg I."/>
            <person name="Brannstrom I.O."/>
            <person name="Guillou S."/>
            <person name="Cros-Aarteil S."/>
            <person name="Calhoun S."/>
            <person name="Haridas S."/>
            <person name="Kuo A."/>
            <person name="Mondo S."/>
            <person name="Pangilinan J."/>
            <person name="Riley R."/>
            <person name="Labutti K."/>
            <person name="Andreopoulos B."/>
            <person name="Lipzen A."/>
            <person name="Chen C."/>
            <person name="Yanf M."/>
            <person name="Daum C."/>
            <person name="Ng V."/>
            <person name="Clum A."/>
            <person name="Ohm R."/>
            <person name="Martin F."/>
            <person name="Silar P."/>
            <person name="Natvig D."/>
            <person name="Lalanne C."/>
            <person name="Gautier V."/>
            <person name="Ament-Velasquez S.L."/>
            <person name="Kruys A."/>
            <person name="Hutchinson M.I."/>
            <person name="Powell A.J."/>
            <person name="Barry K."/>
            <person name="Miller A.N."/>
            <person name="Grigoriev I.V."/>
            <person name="Debuchy R."/>
            <person name="Gladieux P."/>
            <person name="Thoren M.H."/>
            <person name="Johannesson H."/>
        </authorList>
    </citation>
    <scope>NUCLEOTIDE SEQUENCE</scope>
    <source>
        <strain evidence="3">CBS 892.96</strain>
    </source>
</reference>
<protein>
    <submittedName>
        <fullName evidence="3">Uncharacterized protein</fullName>
    </submittedName>
</protein>
<feature type="compositionally biased region" description="Low complexity" evidence="1">
    <location>
        <begin position="157"/>
        <end position="166"/>
    </location>
</feature>
<keyword evidence="2" id="KW-0812">Transmembrane</keyword>
<feature type="transmembrane region" description="Helical" evidence="2">
    <location>
        <begin position="6"/>
        <end position="27"/>
    </location>
</feature>
<reference evidence="3" key="1">
    <citation type="journal article" date="2023" name="Mol. Phylogenet. Evol.">
        <title>Genome-scale phylogeny and comparative genomics of the fungal order Sordariales.</title>
        <authorList>
            <person name="Hensen N."/>
            <person name="Bonometti L."/>
            <person name="Westerberg I."/>
            <person name="Brannstrom I.O."/>
            <person name="Guillou S."/>
            <person name="Cros-Aarteil S."/>
            <person name="Calhoun S."/>
            <person name="Haridas S."/>
            <person name="Kuo A."/>
            <person name="Mondo S."/>
            <person name="Pangilinan J."/>
            <person name="Riley R."/>
            <person name="LaButti K."/>
            <person name="Andreopoulos B."/>
            <person name="Lipzen A."/>
            <person name="Chen C."/>
            <person name="Yan M."/>
            <person name="Daum C."/>
            <person name="Ng V."/>
            <person name="Clum A."/>
            <person name="Steindorff A."/>
            <person name="Ohm R.A."/>
            <person name="Martin F."/>
            <person name="Silar P."/>
            <person name="Natvig D.O."/>
            <person name="Lalanne C."/>
            <person name="Gautier V."/>
            <person name="Ament-Velasquez S.L."/>
            <person name="Kruys A."/>
            <person name="Hutchinson M.I."/>
            <person name="Powell A.J."/>
            <person name="Barry K."/>
            <person name="Miller A.N."/>
            <person name="Grigoriev I.V."/>
            <person name="Debuchy R."/>
            <person name="Gladieux P."/>
            <person name="Hiltunen Thoren M."/>
            <person name="Johannesson H."/>
        </authorList>
    </citation>
    <scope>NUCLEOTIDE SEQUENCE</scope>
    <source>
        <strain evidence="3">CBS 892.96</strain>
    </source>
</reference>
<feature type="region of interest" description="Disordered" evidence="1">
    <location>
        <begin position="137"/>
        <end position="166"/>
    </location>
</feature>
<keyword evidence="2" id="KW-0472">Membrane</keyword>
<evidence type="ECO:0000256" key="1">
    <source>
        <dbReference type="SAM" id="MobiDB-lite"/>
    </source>
</evidence>
<evidence type="ECO:0000256" key="2">
    <source>
        <dbReference type="SAM" id="Phobius"/>
    </source>
</evidence>
<evidence type="ECO:0000313" key="4">
    <source>
        <dbReference type="Proteomes" id="UP001302321"/>
    </source>
</evidence>
<dbReference type="Proteomes" id="UP001302321">
    <property type="component" value="Unassembled WGS sequence"/>
</dbReference>
<dbReference type="AlphaFoldDB" id="A0AAN7AA30"/>
<proteinExistence type="predicted"/>
<accession>A0AAN7AA30</accession>
<gene>
    <name evidence="3" type="ORF">QBC36DRAFT_323785</name>
</gene>
<comment type="caution">
    <text evidence="3">The sequence shown here is derived from an EMBL/GenBank/DDBJ whole genome shotgun (WGS) entry which is preliminary data.</text>
</comment>
<name>A0AAN7AA30_9PEZI</name>
<dbReference type="EMBL" id="MU866128">
    <property type="protein sequence ID" value="KAK4178899.1"/>
    <property type="molecule type" value="Genomic_DNA"/>
</dbReference>
<keyword evidence="4" id="KW-1185">Reference proteome</keyword>